<dbReference type="EMBL" id="JAERUA010000010">
    <property type="protein sequence ID" value="KAI1894176.1"/>
    <property type="molecule type" value="Genomic_DNA"/>
</dbReference>
<dbReference type="Proteomes" id="UP000829720">
    <property type="component" value="Unassembled WGS sequence"/>
</dbReference>
<accession>A0A8T3DD50</accession>
<proteinExistence type="predicted"/>
<dbReference type="AlphaFoldDB" id="A0A8T3DD50"/>
<organism evidence="2 3">
    <name type="scientific">Albula goreensis</name>
    <dbReference type="NCBI Taxonomy" id="1534307"/>
    <lineage>
        <taxon>Eukaryota</taxon>
        <taxon>Metazoa</taxon>
        <taxon>Chordata</taxon>
        <taxon>Craniata</taxon>
        <taxon>Vertebrata</taxon>
        <taxon>Euteleostomi</taxon>
        <taxon>Actinopterygii</taxon>
        <taxon>Neopterygii</taxon>
        <taxon>Teleostei</taxon>
        <taxon>Albuliformes</taxon>
        <taxon>Albulidae</taxon>
        <taxon>Albula</taxon>
    </lineage>
</organism>
<evidence type="ECO:0000313" key="3">
    <source>
        <dbReference type="Proteomes" id="UP000829720"/>
    </source>
</evidence>
<protein>
    <submittedName>
        <fullName evidence="2">Uncharacterized protein</fullName>
    </submittedName>
</protein>
<name>A0A8T3DD50_9TELE</name>
<keyword evidence="3" id="KW-1185">Reference proteome</keyword>
<sequence>MIATSTAEINDELMASIAQEKEKHENEIETLKDKENDLQQRLAEEELKISEAKQQFTKYKEEIHKIVTATGFPEV</sequence>
<reference evidence="2" key="1">
    <citation type="submission" date="2021-01" db="EMBL/GenBank/DDBJ databases">
        <authorList>
            <person name="Zahm M."/>
            <person name="Roques C."/>
            <person name="Cabau C."/>
            <person name="Klopp C."/>
            <person name="Donnadieu C."/>
            <person name="Jouanno E."/>
            <person name="Lampietro C."/>
            <person name="Louis A."/>
            <person name="Herpin A."/>
            <person name="Echchiki A."/>
            <person name="Berthelot C."/>
            <person name="Parey E."/>
            <person name="Roest-Crollius H."/>
            <person name="Braasch I."/>
            <person name="Postlethwait J."/>
            <person name="Bobe J."/>
            <person name="Montfort J."/>
            <person name="Bouchez O."/>
            <person name="Begum T."/>
            <person name="Mejri S."/>
            <person name="Adams A."/>
            <person name="Chen W.-J."/>
            <person name="Guiguen Y."/>
        </authorList>
    </citation>
    <scope>NUCLEOTIDE SEQUENCE</scope>
    <source>
        <tissue evidence="2">Blood</tissue>
    </source>
</reference>
<keyword evidence="1" id="KW-0175">Coiled coil</keyword>
<comment type="caution">
    <text evidence="2">The sequence shown here is derived from an EMBL/GenBank/DDBJ whole genome shotgun (WGS) entry which is preliminary data.</text>
</comment>
<evidence type="ECO:0000313" key="2">
    <source>
        <dbReference type="EMBL" id="KAI1894176.1"/>
    </source>
</evidence>
<feature type="coiled-coil region" evidence="1">
    <location>
        <begin position="14"/>
        <end position="62"/>
    </location>
</feature>
<evidence type="ECO:0000256" key="1">
    <source>
        <dbReference type="SAM" id="Coils"/>
    </source>
</evidence>
<gene>
    <name evidence="2" type="ORF">AGOR_G00113120</name>
</gene>